<dbReference type="GO" id="GO:0071555">
    <property type="term" value="P:cell wall organization"/>
    <property type="evidence" value="ECO:0007669"/>
    <property type="project" value="UniProtKB-UniRule"/>
</dbReference>
<dbReference type="PROSITE" id="PS52029">
    <property type="entry name" value="LD_TPASE"/>
    <property type="match status" value="1"/>
</dbReference>
<evidence type="ECO:0000313" key="11">
    <source>
        <dbReference type="EMBL" id="OGI86272.1"/>
    </source>
</evidence>
<dbReference type="PANTHER" id="PTHR30582">
    <property type="entry name" value="L,D-TRANSPEPTIDASE"/>
    <property type="match status" value="1"/>
</dbReference>
<dbReference type="InterPro" id="IPR050979">
    <property type="entry name" value="LD-transpeptidase"/>
</dbReference>
<feature type="domain" description="L,D-TPase catalytic" evidence="10">
    <location>
        <begin position="2"/>
        <end position="147"/>
    </location>
</feature>
<feature type="active site" description="Proton donor/acceptor" evidence="9">
    <location>
        <position position="107"/>
    </location>
</feature>
<dbReference type="CDD" id="cd16913">
    <property type="entry name" value="YkuD_like"/>
    <property type="match status" value="1"/>
</dbReference>
<keyword evidence="4" id="KW-0808">Transferase</keyword>
<evidence type="ECO:0000256" key="5">
    <source>
        <dbReference type="ARBA" id="ARBA00022801"/>
    </source>
</evidence>
<dbReference type="Pfam" id="PF03734">
    <property type="entry name" value="YkuD"/>
    <property type="match status" value="1"/>
</dbReference>
<sequence length="149" mass="16734">MISLNISISKQKLNVLDGEKVIKTYPVSTSRFGTGFENGSKKTPTGNFMILEKIGGLEPIFTTFKGRKPAGVWDGKPTDDDLVLSRILWLDDIDNNRNTKDRYIYIHGTNHENLIGTPASHGCIRMNNRDVIELFDLLEIGNKISIIKN</sequence>
<dbReference type="AlphaFoldDB" id="A0A1F6WWM4"/>
<dbReference type="InterPro" id="IPR038063">
    <property type="entry name" value="Transpep_catalytic_dom"/>
</dbReference>
<accession>A0A1F6WWM4</accession>
<dbReference type="UniPathway" id="UPA00219"/>
<organism evidence="11 12">
    <name type="scientific">Candidatus Nomurabacteria bacterium RIFCSPLOWO2_01_FULL_41_12</name>
    <dbReference type="NCBI Taxonomy" id="1801774"/>
    <lineage>
        <taxon>Bacteria</taxon>
        <taxon>Candidatus Nomuraibacteriota</taxon>
    </lineage>
</organism>
<dbReference type="GO" id="GO:0005576">
    <property type="term" value="C:extracellular region"/>
    <property type="evidence" value="ECO:0007669"/>
    <property type="project" value="TreeGrafter"/>
</dbReference>
<dbReference type="Gene3D" id="2.40.440.10">
    <property type="entry name" value="L,D-transpeptidase catalytic domain-like"/>
    <property type="match status" value="1"/>
</dbReference>
<keyword evidence="5" id="KW-0378">Hydrolase</keyword>
<keyword evidence="8 9" id="KW-0961">Cell wall biogenesis/degradation</keyword>
<feature type="active site" description="Nucleophile" evidence="9">
    <location>
        <position position="123"/>
    </location>
</feature>
<evidence type="ECO:0000313" key="12">
    <source>
        <dbReference type="Proteomes" id="UP000176187"/>
    </source>
</evidence>
<keyword evidence="7 9" id="KW-0573">Peptidoglycan synthesis</keyword>
<protein>
    <recommendedName>
        <fullName evidence="10">L,D-TPase catalytic domain-containing protein</fullName>
    </recommendedName>
</protein>
<evidence type="ECO:0000256" key="2">
    <source>
        <dbReference type="ARBA" id="ARBA00005992"/>
    </source>
</evidence>
<dbReference type="GO" id="GO:0008360">
    <property type="term" value="P:regulation of cell shape"/>
    <property type="evidence" value="ECO:0007669"/>
    <property type="project" value="UniProtKB-UniRule"/>
</dbReference>
<comment type="similarity">
    <text evidence="2">Belongs to the YkuD family.</text>
</comment>
<dbReference type="Proteomes" id="UP000176187">
    <property type="component" value="Unassembled WGS sequence"/>
</dbReference>
<evidence type="ECO:0000256" key="8">
    <source>
        <dbReference type="ARBA" id="ARBA00023316"/>
    </source>
</evidence>
<dbReference type="EMBL" id="MFUY01000010">
    <property type="protein sequence ID" value="OGI86272.1"/>
    <property type="molecule type" value="Genomic_DNA"/>
</dbReference>
<evidence type="ECO:0000256" key="6">
    <source>
        <dbReference type="ARBA" id="ARBA00022960"/>
    </source>
</evidence>
<evidence type="ECO:0000256" key="7">
    <source>
        <dbReference type="ARBA" id="ARBA00022984"/>
    </source>
</evidence>
<evidence type="ECO:0000256" key="9">
    <source>
        <dbReference type="PROSITE-ProRule" id="PRU01373"/>
    </source>
</evidence>
<proteinExistence type="inferred from homology"/>
<reference evidence="11 12" key="1">
    <citation type="journal article" date="2016" name="Nat. Commun.">
        <title>Thousands of microbial genomes shed light on interconnected biogeochemical processes in an aquifer system.</title>
        <authorList>
            <person name="Anantharaman K."/>
            <person name="Brown C.T."/>
            <person name="Hug L.A."/>
            <person name="Sharon I."/>
            <person name="Castelle C.J."/>
            <person name="Probst A.J."/>
            <person name="Thomas B.C."/>
            <person name="Singh A."/>
            <person name="Wilkins M.J."/>
            <person name="Karaoz U."/>
            <person name="Brodie E.L."/>
            <person name="Williams K.H."/>
            <person name="Hubbard S.S."/>
            <person name="Banfield J.F."/>
        </authorList>
    </citation>
    <scope>NUCLEOTIDE SEQUENCE [LARGE SCALE GENOMIC DNA]</scope>
</reference>
<evidence type="ECO:0000256" key="3">
    <source>
        <dbReference type="ARBA" id="ARBA00022676"/>
    </source>
</evidence>
<evidence type="ECO:0000256" key="1">
    <source>
        <dbReference type="ARBA" id="ARBA00004752"/>
    </source>
</evidence>
<dbReference type="InterPro" id="IPR005490">
    <property type="entry name" value="LD_TPept_cat_dom"/>
</dbReference>
<gene>
    <name evidence="11" type="ORF">A3A05_00295</name>
</gene>
<comment type="caution">
    <text evidence="11">The sequence shown here is derived from an EMBL/GenBank/DDBJ whole genome shotgun (WGS) entry which is preliminary data.</text>
</comment>
<keyword evidence="6 9" id="KW-0133">Cell shape</keyword>
<evidence type="ECO:0000259" key="10">
    <source>
        <dbReference type="PROSITE" id="PS52029"/>
    </source>
</evidence>
<dbReference type="SUPFAM" id="SSF141523">
    <property type="entry name" value="L,D-transpeptidase catalytic domain-like"/>
    <property type="match status" value="1"/>
</dbReference>
<dbReference type="GO" id="GO:0071972">
    <property type="term" value="F:peptidoglycan L,D-transpeptidase activity"/>
    <property type="evidence" value="ECO:0007669"/>
    <property type="project" value="TreeGrafter"/>
</dbReference>
<name>A0A1F6WWM4_9BACT</name>
<dbReference type="GO" id="GO:0016757">
    <property type="term" value="F:glycosyltransferase activity"/>
    <property type="evidence" value="ECO:0007669"/>
    <property type="project" value="UniProtKB-KW"/>
</dbReference>
<evidence type="ECO:0000256" key="4">
    <source>
        <dbReference type="ARBA" id="ARBA00022679"/>
    </source>
</evidence>
<dbReference type="GO" id="GO:0018104">
    <property type="term" value="P:peptidoglycan-protein cross-linking"/>
    <property type="evidence" value="ECO:0007669"/>
    <property type="project" value="TreeGrafter"/>
</dbReference>
<keyword evidence="3" id="KW-0328">Glycosyltransferase</keyword>
<dbReference type="STRING" id="1801774.A3A05_00295"/>
<comment type="pathway">
    <text evidence="1 9">Cell wall biogenesis; peptidoglycan biosynthesis.</text>
</comment>
<dbReference type="PANTHER" id="PTHR30582:SF24">
    <property type="entry name" value="L,D-TRANSPEPTIDASE ERFK_SRFK-RELATED"/>
    <property type="match status" value="1"/>
</dbReference>